<dbReference type="NCBIfam" id="TIGR01510">
    <property type="entry name" value="coaD_prev_kdtB"/>
    <property type="match status" value="1"/>
</dbReference>
<feature type="domain" description="Cytidyltransferase-like" evidence="11">
    <location>
        <begin position="5"/>
        <end position="137"/>
    </location>
</feature>
<evidence type="ECO:0000256" key="10">
    <source>
        <dbReference type="ARBA" id="ARBA00029346"/>
    </source>
</evidence>
<dbReference type="GO" id="GO:0004595">
    <property type="term" value="F:pantetheine-phosphate adenylyltransferase activity"/>
    <property type="evidence" value="ECO:0007669"/>
    <property type="project" value="UniProtKB-EC"/>
</dbReference>
<dbReference type="SUPFAM" id="SSF52374">
    <property type="entry name" value="Nucleotidylyl transferase"/>
    <property type="match status" value="1"/>
</dbReference>
<sequence>MATVLYPGSFDPVHLGHLDVVEQALELFGEVIVTAMHNPSKPSGWFSLDERLAILDEAVAPLRGEGRTVRVASFGGLAVDAARSLGADFIVKGLRTGGDFEVEQQMAQTNYVAAAVRTVYLPCNPALVYLSSRFIREIAQYGGDVSAMVPPSVLPHLQRATREA</sequence>
<keyword evidence="9" id="KW-0173">Coenzyme A biosynthesis</keyword>
<dbReference type="GO" id="GO:0015937">
    <property type="term" value="P:coenzyme A biosynthetic process"/>
    <property type="evidence" value="ECO:0007669"/>
    <property type="project" value="UniProtKB-KW"/>
</dbReference>
<dbReference type="HAMAP" id="MF_00151">
    <property type="entry name" value="PPAT_bact"/>
    <property type="match status" value="1"/>
</dbReference>
<keyword evidence="5" id="KW-0548">Nucleotidyltransferase</keyword>
<accession>A0A6J6DEW6</accession>
<evidence type="ECO:0000256" key="3">
    <source>
        <dbReference type="ARBA" id="ARBA00022490"/>
    </source>
</evidence>
<dbReference type="PANTHER" id="PTHR21342">
    <property type="entry name" value="PHOSPHOPANTETHEINE ADENYLYLTRANSFERASE"/>
    <property type="match status" value="1"/>
</dbReference>
<dbReference type="NCBIfam" id="TIGR00125">
    <property type="entry name" value="cyt_tran_rel"/>
    <property type="match status" value="1"/>
</dbReference>
<dbReference type="Pfam" id="PF01467">
    <property type="entry name" value="CTP_transf_like"/>
    <property type="match status" value="1"/>
</dbReference>
<dbReference type="GO" id="GO:0005524">
    <property type="term" value="F:ATP binding"/>
    <property type="evidence" value="ECO:0007669"/>
    <property type="project" value="UniProtKB-KW"/>
</dbReference>
<dbReference type="Gene3D" id="3.40.50.620">
    <property type="entry name" value="HUPs"/>
    <property type="match status" value="1"/>
</dbReference>
<keyword evidence="8" id="KW-0460">Magnesium</keyword>
<evidence type="ECO:0000256" key="2">
    <source>
        <dbReference type="ARBA" id="ARBA00013868"/>
    </source>
</evidence>
<comment type="catalytic activity">
    <reaction evidence="10">
        <text>(R)-4'-phosphopantetheine + ATP + H(+) = 3'-dephospho-CoA + diphosphate</text>
        <dbReference type="Rhea" id="RHEA:19801"/>
        <dbReference type="ChEBI" id="CHEBI:15378"/>
        <dbReference type="ChEBI" id="CHEBI:30616"/>
        <dbReference type="ChEBI" id="CHEBI:33019"/>
        <dbReference type="ChEBI" id="CHEBI:57328"/>
        <dbReference type="ChEBI" id="CHEBI:61723"/>
        <dbReference type="EC" id="2.7.7.3"/>
    </reaction>
</comment>
<proteinExistence type="inferred from homology"/>
<keyword evidence="3" id="KW-0963">Cytoplasm</keyword>
<dbReference type="InterPro" id="IPR001980">
    <property type="entry name" value="PPAT"/>
</dbReference>
<keyword evidence="7" id="KW-0067">ATP-binding</keyword>
<dbReference type="EMBL" id="CAEZSR010000065">
    <property type="protein sequence ID" value="CAB4562582.1"/>
    <property type="molecule type" value="Genomic_DNA"/>
</dbReference>
<gene>
    <name evidence="12" type="ORF">UFOPK1493_01883</name>
</gene>
<evidence type="ECO:0000256" key="1">
    <source>
        <dbReference type="ARBA" id="ARBA00012392"/>
    </source>
</evidence>
<dbReference type="EC" id="2.7.7.3" evidence="1"/>
<dbReference type="InterPro" id="IPR004821">
    <property type="entry name" value="Cyt_trans-like"/>
</dbReference>
<keyword evidence="4" id="KW-0808">Transferase</keyword>
<evidence type="ECO:0000256" key="6">
    <source>
        <dbReference type="ARBA" id="ARBA00022741"/>
    </source>
</evidence>
<organism evidence="12">
    <name type="scientific">freshwater metagenome</name>
    <dbReference type="NCBI Taxonomy" id="449393"/>
    <lineage>
        <taxon>unclassified sequences</taxon>
        <taxon>metagenomes</taxon>
        <taxon>ecological metagenomes</taxon>
    </lineage>
</organism>
<reference evidence="12" key="1">
    <citation type="submission" date="2020-05" db="EMBL/GenBank/DDBJ databases">
        <authorList>
            <person name="Chiriac C."/>
            <person name="Salcher M."/>
            <person name="Ghai R."/>
            <person name="Kavagutti S V."/>
        </authorList>
    </citation>
    <scope>NUCLEOTIDE SEQUENCE</scope>
</reference>
<evidence type="ECO:0000256" key="5">
    <source>
        <dbReference type="ARBA" id="ARBA00022695"/>
    </source>
</evidence>
<evidence type="ECO:0000259" key="11">
    <source>
        <dbReference type="Pfam" id="PF01467"/>
    </source>
</evidence>
<name>A0A6J6DEW6_9ZZZZ</name>
<keyword evidence="6" id="KW-0547">Nucleotide-binding</keyword>
<evidence type="ECO:0000256" key="9">
    <source>
        <dbReference type="ARBA" id="ARBA00022993"/>
    </source>
</evidence>
<evidence type="ECO:0000256" key="7">
    <source>
        <dbReference type="ARBA" id="ARBA00022840"/>
    </source>
</evidence>
<dbReference type="PANTHER" id="PTHR21342:SF1">
    <property type="entry name" value="PHOSPHOPANTETHEINE ADENYLYLTRANSFERASE"/>
    <property type="match status" value="1"/>
</dbReference>
<evidence type="ECO:0000256" key="8">
    <source>
        <dbReference type="ARBA" id="ARBA00022842"/>
    </source>
</evidence>
<evidence type="ECO:0000313" key="12">
    <source>
        <dbReference type="EMBL" id="CAB4562582.1"/>
    </source>
</evidence>
<dbReference type="InterPro" id="IPR014729">
    <property type="entry name" value="Rossmann-like_a/b/a_fold"/>
</dbReference>
<evidence type="ECO:0000256" key="4">
    <source>
        <dbReference type="ARBA" id="ARBA00022679"/>
    </source>
</evidence>
<dbReference type="PRINTS" id="PR01020">
    <property type="entry name" value="LPSBIOSNTHSS"/>
</dbReference>
<dbReference type="AlphaFoldDB" id="A0A6J6DEW6"/>
<protein>
    <recommendedName>
        <fullName evidence="2">Phosphopantetheine adenylyltransferase</fullName>
        <ecNumber evidence="1">2.7.7.3</ecNumber>
    </recommendedName>
</protein>